<dbReference type="AlphaFoldDB" id="A0AAE0NX99"/>
<dbReference type="PROSITE" id="PS50297">
    <property type="entry name" value="ANK_REP_REGION"/>
    <property type="match status" value="1"/>
</dbReference>
<dbReference type="InterPro" id="IPR002110">
    <property type="entry name" value="Ankyrin_rpt"/>
</dbReference>
<dbReference type="PANTHER" id="PTHR24198">
    <property type="entry name" value="ANKYRIN REPEAT AND PROTEIN KINASE DOMAIN-CONTAINING PROTEIN"/>
    <property type="match status" value="1"/>
</dbReference>
<evidence type="ECO:0000313" key="4">
    <source>
        <dbReference type="EMBL" id="KAK3389145.1"/>
    </source>
</evidence>
<protein>
    <recommendedName>
        <fullName evidence="6">Ankyrin</fullName>
    </recommendedName>
</protein>
<dbReference type="PANTHER" id="PTHR24198:SF165">
    <property type="entry name" value="ANKYRIN REPEAT-CONTAINING PROTEIN-RELATED"/>
    <property type="match status" value="1"/>
</dbReference>
<dbReference type="Gene3D" id="1.25.40.20">
    <property type="entry name" value="Ankyrin repeat-containing domain"/>
    <property type="match status" value="1"/>
</dbReference>
<name>A0AAE0NX99_9PEZI</name>
<comment type="caution">
    <text evidence="4">The sequence shown here is derived from an EMBL/GenBank/DDBJ whole genome shotgun (WGS) entry which is preliminary data.</text>
</comment>
<keyword evidence="2 3" id="KW-0040">ANK repeat</keyword>
<dbReference type="Pfam" id="PF12796">
    <property type="entry name" value="Ank_2"/>
    <property type="match status" value="1"/>
</dbReference>
<dbReference type="SMART" id="SM00248">
    <property type="entry name" value="ANK"/>
    <property type="match status" value="2"/>
</dbReference>
<accession>A0AAE0NX99</accession>
<organism evidence="4 5">
    <name type="scientific">Podospora didyma</name>
    <dbReference type="NCBI Taxonomy" id="330526"/>
    <lineage>
        <taxon>Eukaryota</taxon>
        <taxon>Fungi</taxon>
        <taxon>Dikarya</taxon>
        <taxon>Ascomycota</taxon>
        <taxon>Pezizomycotina</taxon>
        <taxon>Sordariomycetes</taxon>
        <taxon>Sordariomycetidae</taxon>
        <taxon>Sordariales</taxon>
        <taxon>Podosporaceae</taxon>
        <taxon>Podospora</taxon>
    </lineage>
</organism>
<evidence type="ECO:0000256" key="3">
    <source>
        <dbReference type="PROSITE-ProRule" id="PRU00023"/>
    </source>
</evidence>
<evidence type="ECO:0008006" key="6">
    <source>
        <dbReference type="Google" id="ProtNLM"/>
    </source>
</evidence>
<dbReference type="PROSITE" id="PS50088">
    <property type="entry name" value="ANK_REPEAT"/>
    <property type="match status" value="1"/>
</dbReference>
<evidence type="ECO:0000256" key="1">
    <source>
        <dbReference type="ARBA" id="ARBA00022737"/>
    </source>
</evidence>
<keyword evidence="5" id="KW-1185">Reference proteome</keyword>
<keyword evidence="1" id="KW-0677">Repeat</keyword>
<feature type="repeat" description="ANK" evidence="3">
    <location>
        <begin position="91"/>
        <end position="123"/>
    </location>
</feature>
<proteinExistence type="predicted"/>
<evidence type="ECO:0000256" key="2">
    <source>
        <dbReference type="ARBA" id="ARBA00023043"/>
    </source>
</evidence>
<sequence length="192" mass="20405">MVRVLLQAGADPFQPTLDTGETPVGYALLRSLGGKVCDRQIAEMMPISAQLEEDGFTELHRVLMGILPLGLASALANPFIKAQSSTKTTSDRLTPLHLAAMTCTGEEISLLLSAGAHLDLEARTRSGVVPQYLACLGGREDTAKALLAAGAFVHASRNPESHWNLIHATTMAKKFSGSLGSSGLRSQLLYFS</sequence>
<reference evidence="4" key="1">
    <citation type="journal article" date="2023" name="Mol. Phylogenet. Evol.">
        <title>Genome-scale phylogeny and comparative genomics of the fungal order Sordariales.</title>
        <authorList>
            <person name="Hensen N."/>
            <person name="Bonometti L."/>
            <person name="Westerberg I."/>
            <person name="Brannstrom I.O."/>
            <person name="Guillou S."/>
            <person name="Cros-Aarteil S."/>
            <person name="Calhoun S."/>
            <person name="Haridas S."/>
            <person name="Kuo A."/>
            <person name="Mondo S."/>
            <person name="Pangilinan J."/>
            <person name="Riley R."/>
            <person name="LaButti K."/>
            <person name="Andreopoulos B."/>
            <person name="Lipzen A."/>
            <person name="Chen C."/>
            <person name="Yan M."/>
            <person name="Daum C."/>
            <person name="Ng V."/>
            <person name="Clum A."/>
            <person name="Steindorff A."/>
            <person name="Ohm R.A."/>
            <person name="Martin F."/>
            <person name="Silar P."/>
            <person name="Natvig D.O."/>
            <person name="Lalanne C."/>
            <person name="Gautier V."/>
            <person name="Ament-Velasquez S.L."/>
            <person name="Kruys A."/>
            <person name="Hutchinson M.I."/>
            <person name="Powell A.J."/>
            <person name="Barry K."/>
            <person name="Miller A.N."/>
            <person name="Grigoriev I.V."/>
            <person name="Debuchy R."/>
            <person name="Gladieux P."/>
            <person name="Hiltunen Thoren M."/>
            <person name="Johannesson H."/>
        </authorList>
    </citation>
    <scope>NUCLEOTIDE SEQUENCE</scope>
    <source>
        <strain evidence="4">CBS 232.78</strain>
    </source>
</reference>
<gene>
    <name evidence="4" type="ORF">B0H63DRAFT_445363</name>
</gene>
<evidence type="ECO:0000313" key="5">
    <source>
        <dbReference type="Proteomes" id="UP001285441"/>
    </source>
</evidence>
<dbReference type="InterPro" id="IPR036770">
    <property type="entry name" value="Ankyrin_rpt-contain_sf"/>
</dbReference>
<dbReference type="Proteomes" id="UP001285441">
    <property type="component" value="Unassembled WGS sequence"/>
</dbReference>
<dbReference type="EMBL" id="JAULSW010000002">
    <property type="protein sequence ID" value="KAK3389145.1"/>
    <property type="molecule type" value="Genomic_DNA"/>
</dbReference>
<reference evidence="4" key="2">
    <citation type="submission" date="2023-06" db="EMBL/GenBank/DDBJ databases">
        <authorList>
            <consortium name="Lawrence Berkeley National Laboratory"/>
            <person name="Haridas S."/>
            <person name="Hensen N."/>
            <person name="Bonometti L."/>
            <person name="Westerberg I."/>
            <person name="Brannstrom I.O."/>
            <person name="Guillou S."/>
            <person name="Cros-Aarteil S."/>
            <person name="Calhoun S."/>
            <person name="Kuo A."/>
            <person name="Mondo S."/>
            <person name="Pangilinan J."/>
            <person name="Riley R."/>
            <person name="LaButti K."/>
            <person name="Andreopoulos B."/>
            <person name="Lipzen A."/>
            <person name="Chen C."/>
            <person name="Yanf M."/>
            <person name="Daum C."/>
            <person name="Ng V."/>
            <person name="Clum A."/>
            <person name="Steindorff A."/>
            <person name="Ohm R."/>
            <person name="Martin F."/>
            <person name="Silar P."/>
            <person name="Natvig D."/>
            <person name="Lalanne C."/>
            <person name="Gautier V."/>
            <person name="Ament-velasquez S.L."/>
            <person name="Kruys A."/>
            <person name="Hutchinson M.I."/>
            <person name="Powell A.J."/>
            <person name="Barry K."/>
            <person name="Miller A.N."/>
            <person name="Grigoriev I.V."/>
            <person name="Debuchy R."/>
            <person name="Gladieux P."/>
            <person name="Thoren M.H."/>
            <person name="Johannesson H."/>
        </authorList>
    </citation>
    <scope>NUCLEOTIDE SEQUENCE</scope>
    <source>
        <strain evidence="4">CBS 232.78</strain>
    </source>
</reference>
<dbReference type="SUPFAM" id="SSF48403">
    <property type="entry name" value="Ankyrin repeat"/>
    <property type="match status" value="1"/>
</dbReference>